<keyword evidence="3" id="KW-1015">Disulfide bond</keyword>
<evidence type="ECO:0000256" key="3">
    <source>
        <dbReference type="ARBA" id="ARBA00023157"/>
    </source>
</evidence>
<name>A0ABQ2ID98_9BACT</name>
<evidence type="ECO:0000256" key="4">
    <source>
        <dbReference type="ARBA" id="ARBA00023284"/>
    </source>
</evidence>
<comment type="subcellular location">
    <subcellularLocation>
        <location evidence="1">Cell envelope</location>
    </subcellularLocation>
</comment>
<keyword evidence="2" id="KW-0201">Cytochrome c-type biogenesis</keyword>
<dbReference type="InterPro" id="IPR050553">
    <property type="entry name" value="Thioredoxin_ResA/DsbE_sf"/>
</dbReference>
<dbReference type="PANTHER" id="PTHR42852">
    <property type="entry name" value="THIOL:DISULFIDE INTERCHANGE PROTEIN DSBE"/>
    <property type="match status" value="1"/>
</dbReference>
<dbReference type="InterPro" id="IPR013740">
    <property type="entry name" value="Redoxin"/>
</dbReference>
<evidence type="ECO:0000256" key="2">
    <source>
        <dbReference type="ARBA" id="ARBA00022748"/>
    </source>
</evidence>
<gene>
    <name evidence="6" type="ORF">GCM10010967_45160</name>
</gene>
<dbReference type="PROSITE" id="PS51352">
    <property type="entry name" value="THIOREDOXIN_2"/>
    <property type="match status" value="1"/>
</dbReference>
<evidence type="ECO:0000313" key="7">
    <source>
        <dbReference type="Proteomes" id="UP000632339"/>
    </source>
</evidence>
<feature type="domain" description="Thioredoxin" evidence="5">
    <location>
        <begin position="285"/>
        <end position="431"/>
    </location>
</feature>
<dbReference type="InterPro" id="IPR013766">
    <property type="entry name" value="Thioredoxin_domain"/>
</dbReference>
<dbReference type="InterPro" id="IPR036249">
    <property type="entry name" value="Thioredoxin-like_sf"/>
</dbReference>
<comment type="caution">
    <text evidence="6">The sequence shown here is derived from an EMBL/GenBank/DDBJ whole genome shotgun (WGS) entry which is preliminary data.</text>
</comment>
<protein>
    <recommendedName>
        <fullName evidence="5">Thioredoxin domain-containing protein</fullName>
    </recommendedName>
</protein>
<accession>A0ABQ2ID98</accession>
<keyword evidence="7" id="KW-1185">Reference proteome</keyword>
<dbReference type="Pfam" id="PF08534">
    <property type="entry name" value="Redoxin"/>
    <property type="match status" value="1"/>
</dbReference>
<evidence type="ECO:0000313" key="6">
    <source>
        <dbReference type="EMBL" id="GGN05053.1"/>
    </source>
</evidence>
<dbReference type="SUPFAM" id="SSF52833">
    <property type="entry name" value="Thioredoxin-like"/>
    <property type="match status" value="1"/>
</dbReference>
<organism evidence="6 7">
    <name type="scientific">Dyadobacter beijingensis</name>
    <dbReference type="NCBI Taxonomy" id="365489"/>
    <lineage>
        <taxon>Bacteria</taxon>
        <taxon>Pseudomonadati</taxon>
        <taxon>Bacteroidota</taxon>
        <taxon>Cytophagia</taxon>
        <taxon>Cytophagales</taxon>
        <taxon>Spirosomataceae</taxon>
        <taxon>Dyadobacter</taxon>
    </lineage>
</organism>
<dbReference type="PANTHER" id="PTHR42852:SF6">
    <property type="entry name" value="THIOL:DISULFIDE INTERCHANGE PROTEIN DSBE"/>
    <property type="match status" value="1"/>
</dbReference>
<sequence>MVSMDGIILGRVRLDSAGKGVLEVPVDAPVFAYLNGDVISAGMLLYPGDDVVIVPSANGTKVDIQFEGDGAAINQAYHEAQQNRNDFDKWNGKYYFHLPPDEFLKAKDSLRSYYDQLLTQLKPDDQIPAERLDLIKRQMDMHVAFYQFNFAIGKDSAEIPAQVRKFVSKIPVDTMAIQTGMFDYALIASQFYRNEISDAIYEENKEVDGDSLETIFPILVEQKIKAAKYPGLVEDLVRAMGVHVQIAMNGLTPDLLKTARKLGKELGSDDFKNAIHEDVAKWEKIGPGKPAPDFSGLTPDGKKLALSDLRGRIVYVDIWATWCGYCIEEFPDSQKMQEEFKGNDKVAFLYVSVDQDTLAWKKMMAGKKVPNGLHMLHGTNGPQSIWNLYHVSGIPRYLLIDGDGRMVAAHAERPSSGNVQAELRKLLTARHIAEK</sequence>
<evidence type="ECO:0000256" key="1">
    <source>
        <dbReference type="ARBA" id="ARBA00004196"/>
    </source>
</evidence>
<reference evidence="7" key="1">
    <citation type="journal article" date="2019" name="Int. J. Syst. Evol. Microbiol.">
        <title>The Global Catalogue of Microorganisms (GCM) 10K type strain sequencing project: providing services to taxonomists for standard genome sequencing and annotation.</title>
        <authorList>
            <consortium name="The Broad Institute Genomics Platform"/>
            <consortium name="The Broad Institute Genome Sequencing Center for Infectious Disease"/>
            <person name="Wu L."/>
            <person name="Ma J."/>
        </authorList>
    </citation>
    <scope>NUCLEOTIDE SEQUENCE [LARGE SCALE GENOMIC DNA]</scope>
    <source>
        <strain evidence="7">CGMCC 1.6375</strain>
    </source>
</reference>
<dbReference type="EMBL" id="BMLI01000002">
    <property type="protein sequence ID" value="GGN05053.1"/>
    <property type="molecule type" value="Genomic_DNA"/>
</dbReference>
<dbReference type="Gene3D" id="3.40.30.10">
    <property type="entry name" value="Glutaredoxin"/>
    <property type="match status" value="1"/>
</dbReference>
<dbReference type="Proteomes" id="UP000632339">
    <property type="component" value="Unassembled WGS sequence"/>
</dbReference>
<proteinExistence type="predicted"/>
<evidence type="ECO:0000259" key="5">
    <source>
        <dbReference type="PROSITE" id="PS51352"/>
    </source>
</evidence>
<dbReference type="CDD" id="cd02966">
    <property type="entry name" value="TlpA_like_family"/>
    <property type="match status" value="1"/>
</dbReference>
<keyword evidence="4" id="KW-0676">Redox-active center</keyword>